<proteinExistence type="inferred from homology"/>
<dbReference type="OrthoDB" id="9800940at2"/>
<evidence type="ECO:0000256" key="10">
    <source>
        <dbReference type="ARBA" id="ARBA00034301"/>
    </source>
</evidence>
<comment type="catalytic activity">
    <reaction evidence="9">
        <text>3',5'-cyclic CMP + H2O = CMP + H(+)</text>
        <dbReference type="Rhea" id="RHEA:72675"/>
        <dbReference type="ChEBI" id="CHEBI:15377"/>
        <dbReference type="ChEBI" id="CHEBI:15378"/>
        <dbReference type="ChEBI" id="CHEBI:58003"/>
        <dbReference type="ChEBI" id="CHEBI:60377"/>
    </reaction>
    <physiologicalReaction direction="left-to-right" evidence="9">
        <dbReference type="Rhea" id="RHEA:72676"/>
    </physiologicalReaction>
</comment>
<feature type="binding site" evidence="13">
    <location>
        <position position="63"/>
    </location>
    <ligand>
        <name>Zn(2+)</name>
        <dbReference type="ChEBI" id="CHEBI:29105"/>
        <label>1</label>
        <note>catalytic</note>
    </ligand>
</feature>
<feature type="active site" description="Proton acceptor" evidence="13">
    <location>
        <position position="67"/>
    </location>
</feature>
<dbReference type="InterPro" id="IPR013471">
    <property type="entry name" value="RNase_Z/BN"/>
</dbReference>
<dbReference type="EC" id="3.1.26.11" evidence="2 13"/>
<dbReference type="GO" id="GO:0042802">
    <property type="term" value="F:identical protein binding"/>
    <property type="evidence" value="ECO:0007669"/>
    <property type="project" value="UniProtKB-ARBA"/>
</dbReference>
<dbReference type="Pfam" id="PF23023">
    <property type="entry name" value="Anti-Pycsar_Apyc1"/>
    <property type="match status" value="1"/>
</dbReference>
<dbReference type="RefSeq" id="WP_116065812.1">
    <property type="nucleotide sequence ID" value="NZ_QRDZ01000059.1"/>
</dbReference>
<evidence type="ECO:0000256" key="4">
    <source>
        <dbReference type="ARBA" id="ARBA00022722"/>
    </source>
</evidence>
<dbReference type="Proteomes" id="UP000256977">
    <property type="component" value="Unassembled WGS sequence"/>
</dbReference>
<feature type="binding site" evidence="13">
    <location>
        <position position="212"/>
    </location>
    <ligand>
        <name>Zn(2+)</name>
        <dbReference type="ChEBI" id="CHEBI:29105"/>
        <label>1</label>
        <note>catalytic</note>
    </ligand>
</feature>
<dbReference type="GO" id="GO:0008270">
    <property type="term" value="F:zinc ion binding"/>
    <property type="evidence" value="ECO:0007669"/>
    <property type="project" value="UniProtKB-UniRule"/>
</dbReference>
<name>A0A3D9HR38_9BACL</name>
<evidence type="ECO:0000256" key="11">
    <source>
        <dbReference type="ARBA" id="ARBA00048505"/>
    </source>
</evidence>
<evidence type="ECO:0000313" key="15">
    <source>
        <dbReference type="EMBL" id="RED51952.1"/>
    </source>
</evidence>
<gene>
    <name evidence="13" type="primary">rnz</name>
    <name evidence="15" type="ORF">DFP98_1591</name>
</gene>
<dbReference type="PANTHER" id="PTHR46018:SF2">
    <property type="entry name" value="ZINC PHOSPHODIESTERASE ELAC PROTEIN 1"/>
    <property type="match status" value="1"/>
</dbReference>
<feature type="binding site" evidence="13">
    <location>
        <position position="212"/>
    </location>
    <ligand>
        <name>Zn(2+)</name>
        <dbReference type="ChEBI" id="CHEBI:29105"/>
        <label>2</label>
        <note>catalytic</note>
    </ligand>
</feature>
<comment type="caution">
    <text evidence="15">The sequence shown here is derived from an EMBL/GenBank/DDBJ whole genome shotgun (WGS) entry which is preliminary data.</text>
</comment>
<evidence type="ECO:0000256" key="9">
    <source>
        <dbReference type="ARBA" id="ARBA00034221"/>
    </source>
</evidence>
<accession>A0A3D9HR38</accession>
<feature type="domain" description="Metallo-beta-lactamase" evidence="14">
    <location>
        <begin position="18"/>
        <end position="270"/>
    </location>
</feature>
<keyword evidence="5 13" id="KW-0479">Metal-binding</keyword>
<dbReference type="NCBIfam" id="TIGR02651">
    <property type="entry name" value="RNase_Z"/>
    <property type="match status" value="1"/>
</dbReference>
<keyword evidence="6 13" id="KW-0255">Endonuclease</keyword>
<comment type="function">
    <text evidence="12 13">Zinc phosphodiesterase, which displays some tRNA 3'-processing endonuclease activity. Probably involved in tRNA maturation, by removing a 3'-trailer from precursor tRNA.</text>
</comment>
<keyword evidence="7 13" id="KW-0378">Hydrolase</keyword>
<dbReference type="EMBL" id="QRDZ01000059">
    <property type="protein sequence ID" value="RED51952.1"/>
    <property type="molecule type" value="Genomic_DNA"/>
</dbReference>
<comment type="similarity">
    <text evidence="13">Belongs to the RNase Z family.</text>
</comment>
<feature type="binding site" evidence="13">
    <location>
        <position position="270"/>
    </location>
    <ligand>
        <name>Zn(2+)</name>
        <dbReference type="ChEBI" id="CHEBI:29105"/>
        <label>2</label>
        <note>catalytic</note>
    </ligand>
</feature>
<feature type="binding site" evidence="13">
    <location>
        <position position="67"/>
    </location>
    <ligand>
        <name>Zn(2+)</name>
        <dbReference type="ChEBI" id="CHEBI:29105"/>
        <label>2</label>
        <note>catalytic</note>
    </ligand>
</feature>
<comment type="catalytic activity">
    <reaction evidence="13">
        <text>Endonucleolytic cleavage of RNA, removing extra 3' nucleotides from tRNA precursor, generating 3' termini of tRNAs. A 3'-hydroxy group is left at the tRNA terminus and a 5'-phosphoryl group is left at the trailer molecule.</text>
        <dbReference type="EC" id="3.1.26.11"/>
    </reaction>
</comment>
<evidence type="ECO:0000256" key="5">
    <source>
        <dbReference type="ARBA" id="ARBA00022723"/>
    </source>
</evidence>
<dbReference type="GO" id="GO:0042781">
    <property type="term" value="F:3'-tRNA processing endoribonuclease activity"/>
    <property type="evidence" value="ECO:0007669"/>
    <property type="project" value="UniProtKB-UniRule"/>
</dbReference>
<sequence>MELWFMGTSAGMPIAERNVSSIVLSLTRTKGSLWMFDCGEGTQHQLLRTPLKLSRLTKLFITHLHGDHLFGLPGLLSSRSSLGGTASLDVYGPPGLREFLDAALRLSDTHLNYPFQVHELEAEGAVLDEDGYTVECALLDHRIACFGYRIAEKPRSGSLRVDVLTAAGVPPGPAYGKLKAGEDLRLEDGSVIRAADVLCDPIPGRVVAVMGDTRPCEGALRLAQGADVLVYEATFGADLAEKAEQYGHSTTLQAAETAKAANISRLLITHFSSRYGPDQLAELETQARGVFPQTDAAMELQAYPIPSPSFRTNLA</sequence>
<dbReference type="PANTHER" id="PTHR46018">
    <property type="entry name" value="ZINC PHOSPHODIESTERASE ELAC PROTEIN 1"/>
    <property type="match status" value="1"/>
</dbReference>
<evidence type="ECO:0000256" key="1">
    <source>
        <dbReference type="ARBA" id="ARBA00011738"/>
    </source>
</evidence>
<keyword evidence="16" id="KW-1185">Reference proteome</keyword>
<dbReference type="CDD" id="cd07717">
    <property type="entry name" value="RNaseZ_ZiPD-like_MBL-fold"/>
    <property type="match status" value="1"/>
</dbReference>
<reference evidence="15 16" key="1">
    <citation type="submission" date="2018-07" db="EMBL/GenBank/DDBJ databases">
        <title>Genomic Encyclopedia of Type Strains, Phase III (KMG-III): the genomes of soil and plant-associated and newly described type strains.</title>
        <authorList>
            <person name="Whitman W."/>
        </authorList>
    </citation>
    <scope>NUCLEOTIDE SEQUENCE [LARGE SCALE GENOMIC DNA]</scope>
    <source>
        <strain evidence="15 16">CECT 7287</strain>
    </source>
</reference>
<evidence type="ECO:0000256" key="12">
    <source>
        <dbReference type="ARBA" id="ARBA00057812"/>
    </source>
</evidence>
<dbReference type="SMART" id="SM00849">
    <property type="entry name" value="Lactamase_B"/>
    <property type="match status" value="1"/>
</dbReference>
<comment type="subunit">
    <text evidence="1 13">Homodimer.</text>
</comment>
<evidence type="ECO:0000256" key="8">
    <source>
        <dbReference type="ARBA" id="ARBA00022833"/>
    </source>
</evidence>
<keyword evidence="3 13" id="KW-0819">tRNA processing</keyword>
<dbReference type="HAMAP" id="MF_01818">
    <property type="entry name" value="RNase_Z_BN"/>
    <property type="match status" value="1"/>
</dbReference>
<dbReference type="Gene3D" id="3.60.15.10">
    <property type="entry name" value="Ribonuclease Z/Hydroxyacylglutathione hydrolase-like"/>
    <property type="match status" value="1"/>
</dbReference>
<dbReference type="FunFam" id="3.60.15.10:FF:000002">
    <property type="entry name" value="Ribonuclease Z"/>
    <property type="match status" value="1"/>
</dbReference>
<evidence type="ECO:0000313" key="16">
    <source>
        <dbReference type="Proteomes" id="UP000256977"/>
    </source>
</evidence>
<keyword evidence="4 13" id="KW-0540">Nuclease</keyword>
<evidence type="ECO:0000256" key="6">
    <source>
        <dbReference type="ARBA" id="ARBA00022759"/>
    </source>
</evidence>
<dbReference type="AlphaFoldDB" id="A0A3D9HR38"/>
<evidence type="ECO:0000256" key="2">
    <source>
        <dbReference type="ARBA" id="ARBA00012477"/>
    </source>
</evidence>
<feature type="binding site" evidence="13">
    <location>
        <position position="141"/>
    </location>
    <ligand>
        <name>Zn(2+)</name>
        <dbReference type="ChEBI" id="CHEBI:29105"/>
        <label>1</label>
        <note>catalytic</note>
    </ligand>
</feature>
<dbReference type="NCBIfam" id="NF000801">
    <property type="entry name" value="PRK00055.1-3"/>
    <property type="match status" value="1"/>
</dbReference>
<evidence type="ECO:0000256" key="7">
    <source>
        <dbReference type="ARBA" id="ARBA00022801"/>
    </source>
</evidence>
<evidence type="ECO:0000256" key="13">
    <source>
        <dbReference type="HAMAP-Rule" id="MF_01818"/>
    </source>
</evidence>
<dbReference type="InterPro" id="IPR036866">
    <property type="entry name" value="RibonucZ/Hydroxyglut_hydro"/>
</dbReference>
<evidence type="ECO:0000256" key="3">
    <source>
        <dbReference type="ARBA" id="ARBA00022694"/>
    </source>
</evidence>
<comment type="cofactor">
    <cofactor evidence="13">
        <name>Zn(2+)</name>
        <dbReference type="ChEBI" id="CHEBI:29105"/>
    </cofactor>
    <text evidence="13">Binds 2 Zn(2+) ions.</text>
</comment>
<keyword evidence="8 13" id="KW-0862">Zinc</keyword>
<evidence type="ECO:0000259" key="14">
    <source>
        <dbReference type="SMART" id="SM00849"/>
    </source>
</evidence>
<feature type="binding site" evidence="13">
    <location>
        <position position="68"/>
    </location>
    <ligand>
        <name>Zn(2+)</name>
        <dbReference type="ChEBI" id="CHEBI:29105"/>
        <label>2</label>
        <note>catalytic</note>
    </ligand>
</feature>
<feature type="binding site" evidence="13">
    <location>
        <position position="65"/>
    </location>
    <ligand>
        <name>Zn(2+)</name>
        <dbReference type="ChEBI" id="CHEBI:29105"/>
        <label>1</label>
        <note>catalytic</note>
    </ligand>
</feature>
<organism evidence="15 16">
    <name type="scientific">Cohnella phaseoli</name>
    <dbReference type="NCBI Taxonomy" id="456490"/>
    <lineage>
        <taxon>Bacteria</taxon>
        <taxon>Bacillati</taxon>
        <taxon>Bacillota</taxon>
        <taxon>Bacilli</taxon>
        <taxon>Bacillales</taxon>
        <taxon>Paenibacillaceae</taxon>
        <taxon>Cohnella</taxon>
    </lineage>
</organism>
<protein>
    <recommendedName>
        <fullName evidence="2 13">Ribonuclease Z</fullName>
        <shortName evidence="13">RNase Z</shortName>
        <ecNumber evidence="2 13">3.1.26.11</ecNumber>
    </recommendedName>
    <alternativeName>
        <fullName evidence="13">tRNA 3 endonuclease</fullName>
    </alternativeName>
    <alternativeName>
        <fullName evidence="13">tRNase Z</fullName>
    </alternativeName>
</protein>
<dbReference type="SUPFAM" id="SSF56281">
    <property type="entry name" value="Metallo-hydrolase/oxidoreductase"/>
    <property type="match status" value="1"/>
</dbReference>
<dbReference type="InterPro" id="IPR001279">
    <property type="entry name" value="Metallo-B-lactamas"/>
</dbReference>
<comment type="function">
    <text evidence="10">Counteracts the endogenous Pycsar antiviral defense system. Phosphodiesterase that enables metal-dependent hydrolysis of host cyclic nucleotide Pycsar defense signals such as cCMP and cUMP.</text>
</comment>
<comment type="catalytic activity">
    <reaction evidence="11">
        <text>3',5'-cyclic UMP + H2O = UMP + H(+)</text>
        <dbReference type="Rhea" id="RHEA:70575"/>
        <dbReference type="ChEBI" id="CHEBI:15377"/>
        <dbReference type="ChEBI" id="CHEBI:15378"/>
        <dbReference type="ChEBI" id="CHEBI:57865"/>
        <dbReference type="ChEBI" id="CHEBI:184387"/>
    </reaction>
    <physiologicalReaction direction="left-to-right" evidence="11">
        <dbReference type="Rhea" id="RHEA:70576"/>
    </physiologicalReaction>
</comment>